<accession>A0A0G0JI13</accession>
<dbReference type="EMBL" id="LBUP01000005">
    <property type="protein sequence ID" value="KKQ66422.1"/>
    <property type="molecule type" value="Genomic_DNA"/>
</dbReference>
<dbReference type="Proteomes" id="UP000034235">
    <property type="component" value="Unassembled WGS sequence"/>
</dbReference>
<comment type="caution">
    <text evidence="2">The sequence shown here is derived from an EMBL/GenBank/DDBJ whole genome shotgun (WGS) entry which is preliminary data.</text>
</comment>
<sequence>MGKLILNSKGQSLLEVTITLGVAILIIVALTITTIQGLQSSQFSQAQVQATKYAQEGIEKIRLMKVSNTPIEITDTNGNIQEYYWYSSNNLIWSLSFGALKSFKFKTPCSNGTCRLIRLNAGDSPDYESLDNERLRRYIYIEDTGNQNQKKVTVEVKWTDSGGDHSSKLETILSNY</sequence>
<organism evidence="2 3">
    <name type="scientific">Candidatus Daviesbacteria bacterium GW2011_GWA2_38_24</name>
    <dbReference type="NCBI Taxonomy" id="1618422"/>
    <lineage>
        <taxon>Bacteria</taxon>
        <taxon>Candidatus Daviesiibacteriota</taxon>
    </lineage>
</organism>
<feature type="transmembrane region" description="Helical" evidence="1">
    <location>
        <begin position="12"/>
        <end position="35"/>
    </location>
</feature>
<keyword evidence="1" id="KW-1133">Transmembrane helix</keyword>
<evidence type="ECO:0000313" key="2">
    <source>
        <dbReference type="EMBL" id="KKQ66422.1"/>
    </source>
</evidence>
<protein>
    <recommendedName>
        <fullName evidence="4">Prepilin-type N-terminal cleavage/methylation domain-containing protein</fullName>
    </recommendedName>
</protein>
<gene>
    <name evidence="2" type="ORF">US86_C0005G0033</name>
</gene>
<evidence type="ECO:0008006" key="4">
    <source>
        <dbReference type="Google" id="ProtNLM"/>
    </source>
</evidence>
<keyword evidence="1" id="KW-0812">Transmembrane</keyword>
<reference evidence="2 3" key="1">
    <citation type="journal article" date="2015" name="Nature">
        <title>rRNA introns, odd ribosomes, and small enigmatic genomes across a large radiation of phyla.</title>
        <authorList>
            <person name="Brown C.T."/>
            <person name="Hug L.A."/>
            <person name="Thomas B.C."/>
            <person name="Sharon I."/>
            <person name="Castelle C.J."/>
            <person name="Singh A."/>
            <person name="Wilkins M.J."/>
            <person name="Williams K.H."/>
            <person name="Banfield J.F."/>
        </authorList>
    </citation>
    <scope>NUCLEOTIDE SEQUENCE [LARGE SCALE GENOMIC DNA]</scope>
</reference>
<evidence type="ECO:0000313" key="3">
    <source>
        <dbReference type="Proteomes" id="UP000034235"/>
    </source>
</evidence>
<evidence type="ECO:0000256" key="1">
    <source>
        <dbReference type="SAM" id="Phobius"/>
    </source>
</evidence>
<proteinExistence type="predicted"/>
<dbReference type="AlphaFoldDB" id="A0A0G0JI13"/>
<name>A0A0G0JI13_9BACT</name>
<keyword evidence="1" id="KW-0472">Membrane</keyword>